<reference evidence="1" key="1">
    <citation type="submission" date="2021-08" db="EMBL/GenBank/DDBJ databases">
        <title>Novel anaerobic bacterium isolated from sea squirt in East Sea, Republic of Korea.</title>
        <authorList>
            <person name="Nguyen T.H."/>
            <person name="Li Z."/>
            <person name="Lee Y.-J."/>
            <person name="Ko J."/>
            <person name="Kim S.-G."/>
        </authorList>
    </citation>
    <scope>NUCLEOTIDE SEQUENCE</scope>
    <source>
        <strain evidence="1">KCTC 25031</strain>
    </source>
</reference>
<dbReference type="EMBL" id="CP081303">
    <property type="protein sequence ID" value="QZE13347.1"/>
    <property type="molecule type" value="Genomic_DNA"/>
</dbReference>
<keyword evidence="1" id="KW-0489">Methyltransferase</keyword>
<sequence length="252" mass="28644">MSEEMDFELICEYYSQLDRQGPGSKETTLKALDFIGPLSENAKVTDLGCGTGGQTITLAEALPCNITGVDIFPQFLNKLNDQSELHGLSKRLHAVQGSMEDLPFDKNSLDLIWSEGAIYNIGFEQGLRLWHEYLKVGGYVAVTEISWLTENRTEEIETYWNGAYPGIDTIPNKMQQLQSAGYIPVASFVIPESCWLENYYGAQKEVQESFLKNHTSNPNAIKLIEEQREEEALYRKYKDYYGYVFYIGKRVG</sequence>
<protein>
    <submittedName>
        <fullName evidence="1">Class I SAM-dependent methyltransferase</fullName>
    </submittedName>
</protein>
<organism evidence="1 2">
    <name type="scientific">Halosquirtibacter laminarini</name>
    <dbReference type="NCBI Taxonomy" id="3374600"/>
    <lineage>
        <taxon>Bacteria</taxon>
        <taxon>Pseudomonadati</taxon>
        <taxon>Bacteroidota</taxon>
        <taxon>Bacteroidia</taxon>
        <taxon>Marinilabiliales</taxon>
        <taxon>Prolixibacteraceae</taxon>
        <taxon>Halosquirtibacter</taxon>
    </lineage>
</organism>
<keyword evidence="2" id="KW-1185">Reference proteome</keyword>
<keyword evidence="1" id="KW-0808">Transferase</keyword>
<gene>
    <name evidence="1" type="ORF">K4L44_12215</name>
</gene>
<evidence type="ECO:0000313" key="2">
    <source>
        <dbReference type="Proteomes" id="UP000826212"/>
    </source>
</evidence>
<name>A0AC61NNN1_9BACT</name>
<proteinExistence type="predicted"/>
<dbReference type="Proteomes" id="UP000826212">
    <property type="component" value="Chromosome"/>
</dbReference>
<evidence type="ECO:0000313" key="1">
    <source>
        <dbReference type="EMBL" id="QZE13347.1"/>
    </source>
</evidence>
<accession>A0AC61NNN1</accession>